<evidence type="ECO:0000313" key="1">
    <source>
        <dbReference type="EMBL" id="KDA46092.1"/>
    </source>
</evidence>
<organism evidence="1 2">
    <name type="scientific">Ligilactobacillus animalis</name>
    <dbReference type="NCBI Taxonomy" id="1605"/>
    <lineage>
        <taxon>Bacteria</taxon>
        <taxon>Bacillati</taxon>
        <taxon>Bacillota</taxon>
        <taxon>Bacilli</taxon>
        <taxon>Lactobacillales</taxon>
        <taxon>Lactobacillaceae</taxon>
        <taxon>Ligilactobacillus</taxon>
    </lineage>
</organism>
<keyword evidence="2" id="KW-1185">Reference proteome</keyword>
<dbReference type="Proteomes" id="UP000027129">
    <property type="component" value="Unassembled WGS sequence"/>
</dbReference>
<gene>
    <name evidence="1" type="ORF">Lani381_0776</name>
</gene>
<dbReference type="EMBL" id="JMHU01000007">
    <property type="protein sequence ID" value="KDA46092.1"/>
    <property type="molecule type" value="Genomic_DNA"/>
</dbReference>
<evidence type="ECO:0000313" key="2">
    <source>
        <dbReference type="Proteomes" id="UP000027129"/>
    </source>
</evidence>
<dbReference type="RefSeq" id="WP_010688903.1">
    <property type="nucleotide sequence ID" value="NZ_CAUWFA010000003.1"/>
</dbReference>
<sequence>MNFENISFKLTSYFMDETIPAIGVDFLDITGKTRFGEIELPGNGVSIIYTDSTKEGKISYIEIVDPADFLNDPFLDNIEVNNYNVKNLIMVAYRRLNIEQLT</sequence>
<protein>
    <submittedName>
        <fullName evidence="1">Uncharacterized protein</fullName>
    </submittedName>
</protein>
<reference evidence="1 2" key="1">
    <citation type="submission" date="2014-04" db="EMBL/GenBank/DDBJ databases">
        <title>Draft Genome Sequence of Lactobacillus animalis 381-IL-28.</title>
        <authorList>
            <person name="Sturino J.M."/>
            <person name="Rajendran M."/>
            <person name="Altermann E."/>
        </authorList>
    </citation>
    <scope>NUCLEOTIDE SEQUENCE [LARGE SCALE GENOMIC DNA]</scope>
    <source>
        <strain evidence="1 2">381-IL-28</strain>
    </source>
</reference>
<comment type="caution">
    <text evidence="1">The sequence shown here is derived from an EMBL/GenBank/DDBJ whole genome shotgun (WGS) entry which is preliminary data.</text>
</comment>
<proteinExistence type="predicted"/>
<accession>A0ABR4RRL0</accession>
<name>A0ABR4RRL0_9LACO</name>